<dbReference type="STRING" id="142588.SAMN04488559_108108"/>
<feature type="transmembrane region" description="Helical" evidence="1">
    <location>
        <begin position="182"/>
        <end position="201"/>
    </location>
</feature>
<organism evidence="2 3">
    <name type="scientific">Isobaculum melis</name>
    <dbReference type="NCBI Taxonomy" id="142588"/>
    <lineage>
        <taxon>Bacteria</taxon>
        <taxon>Bacillati</taxon>
        <taxon>Bacillota</taxon>
        <taxon>Bacilli</taxon>
        <taxon>Lactobacillales</taxon>
        <taxon>Carnobacteriaceae</taxon>
        <taxon>Isobaculum</taxon>
    </lineage>
</organism>
<dbReference type="AlphaFoldDB" id="A0A1H9SQY0"/>
<feature type="transmembrane region" description="Helical" evidence="1">
    <location>
        <begin position="12"/>
        <end position="33"/>
    </location>
</feature>
<feature type="transmembrane region" description="Helical" evidence="1">
    <location>
        <begin position="243"/>
        <end position="267"/>
    </location>
</feature>
<feature type="transmembrane region" description="Helical" evidence="1">
    <location>
        <begin position="81"/>
        <end position="99"/>
    </location>
</feature>
<protein>
    <submittedName>
        <fullName evidence="2">Putative membrane protein</fullName>
    </submittedName>
</protein>
<keyword evidence="1" id="KW-0472">Membrane</keyword>
<feature type="transmembrane region" description="Helical" evidence="1">
    <location>
        <begin position="213"/>
        <end position="236"/>
    </location>
</feature>
<feature type="transmembrane region" description="Helical" evidence="1">
    <location>
        <begin position="53"/>
        <end position="75"/>
    </location>
</feature>
<feature type="transmembrane region" description="Helical" evidence="1">
    <location>
        <begin position="149"/>
        <end position="175"/>
    </location>
</feature>
<proteinExistence type="predicted"/>
<feature type="transmembrane region" description="Helical" evidence="1">
    <location>
        <begin position="273"/>
        <end position="297"/>
    </location>
</feature>
<accession>A0A1H9SQY0</accession>
<evidence type="ECO:0000313" key="3">
    <source>
        <dbReference type="Proteomes" id="UP000198948"/>
    </source>
</evidence>
<dbReference type="Proteomes" id="UP000198948">
    <property type="component" value="Unassembled WGS sequence"/>
</dbReference>
<gene>
    <name evidence="2" type="ORF">SAMN04488559_108108</name>
</gene>
<dbReference type="EMBL" id="FOHA01000008">
    <property type="protein sequence ID" value="SER87268.1"/>
    <property type="molecule type" value="Genomic_DNA"/>
</dbReference>
<evidence type="ECO:0000256" key="1">
    <source>
        <dbReference type="SAM" id="Phobius"/>
    </source>
</evidence>
<keyword evidence="1" id="KW-0812">Transmembrane</keyword>
<evidence type="ECO:0000313" key="2">
    <source>
        <dbReference type="EMBL" id="SER87268.1"/>
    </source>
</evidence>
<dbReference type="Pfam" id="PF04018">
    <property type="entry name" value="VCA0040-like"/>
    <property type="match status" value="1"/>
</dbReference>
<feature type="transmembrane region" description="Helical" evidence="1">
    <location>
        <begin position="111"/>
        <end position="129"/>
    </location>
</feature>
<sequence length="306" mass="32634">MALINTIKGFLIGIALVIPGLSGSIFAVVVGLYEKILDAINNFRQDKKKAIKFLFPIGIGAAIGILASTKIILWVCEAYPIQSYLFFVGLVIGSIPLVLKKMKKIPFKPVYLLVSVAALAGLTLLTKLGEGGSDAYIAIPALDSFDDAFAMLFAGGFSVSLMSIPGVSGSIMLMVINQYGTVYHAVGQSVDMVAYLIKGNWEAANEAFRSTLLIIPFMVGSVVGIILVAKLMGYLLKRYEAQVYYGVAGVVVSAIITLFETGVVKFWPTTGNIGSQLGLIVMAVVCVVVGIVCTIFLDSPEEKETV</sequence>
<keyword evidence="3" id="KW-1185">Reference proteome</keyword>
<name>A0A1H9SQY0_9LACT</name>
<keyword evidence="1" id="KW-1133">Transmembrane helix</keyword>
<dbReference type="InterPro" id="IPR007163">
    <property type="entry name" value="VCA0040-like"/>
</dbReference>
<dbReference type="PANTHER" id="PTHR37308:SF1">
    <property type="entry name" value="POLYPRENYL-PHOSPHATE TRANSPORTER"/>
    <property type="match status" value="1"/>
</dbReference>
<dbReference type="PANTHER" id="PTHR37308">
    <property type="entry name" value="INTEGRAL MEMBRANE PROTEIN"/>
    <property type="match status" value="1"/>
</dbReference>
<reference evidence="2 3" key="1">
    <citation type="submission" date="2016-10" db="EMBL/GenBank/DDBJ databases">
        <authorList>
            <person name="de Groot N.N."/>
        </authorList>
    </citation>
    <scope>NUCLEOTIDE SEQUENCE [LARGE SCALE GENOMIC DNA]</scope>
    <source>
        <strain evidence="2 3">DSM 13760</strain>
    </source>
</reference>